<evidence type="ECO:0000256" key="1">
    <source>
        <dbReference type="SAM" id="Phobius"/>
    </source>
</evidence>
<keyword evidence="3" id="KW-1185">Reference proteome</keyword>
<accession>A0ABU0HCZ8</accession>
<feature type="transmembrane region" description="Helical" evidence="1">
    <location>
        <begin position="102"/>
        <end position="127"/>
    </location>
</feature>
<evidence type="ECO:0000313" key="3">
    <source>
        <dbReference type="Proteomes" id="UP001241603"/>
    </source>
</evidence>
<proteinExistence type="predicted"/>
<dbReference type="InterPro" id="IPR021737">
    <property type="entry name" value="Phage_phiKZ_Orf197"/>
</dbReference>
<protein>
    <recommendedName>
        <fullName evidence="4">DUF3307 domain-containing protein</fullName>
    </recommendedName>
</protein>
<name>A0ABU0HCZ8_9HYPH</name>
<feature type="transmembrane region" description="Helical" evidence="1">
    <location>
        <begin position="66"/>
        <end position="82"/>
    </location>
</feature>
<dbReference type="RefSeq" id="WP_266351068.1">
    <property type="nucleotide sequence ID" value="NZ_JAPKNG010000007.1"/>
</dbReference>
<evidence type="ECO:0008006" key="4">
    <source>
        <dbReference type="Google" id="ProtNLM"/>
    </source>
</evidence>
<keyword evidence="1" id="KW-0472">Membrane</keyword>
<dbReference type="EMBL" id="JAUSVO010000007">
    <property type="protein sequence ID" value="MDQ0440198.1"/>
    <property type="molecule type" value="Genomic_DNA"/>
</dbReference>
<dbReference type="Proteomes" id="UP001241603">
    <property type="component" value="Unassembled WGS sequence"/>
</dbReference>
<sequence>MIYSAFAPLAALAVLQVKHLICDFFLQSSNQIENKGTYGHPGGLIHAGIHAIGSLAVFLIYPVPILTAIVILIAEFLAHYHIDWLKNVIGRHYGWTPRDKQYWWAMGADQFLHQITYLIMVAVLMIISP</sequence>
<evidence type="ECO:0000313" key="2">
    <source>
        <dbReference type="EMBL" id="MDQ0440198.1"/>
    </source>
</evidence>
<dbReference type="Pfam" id="PF11750">
    <property type="entry name" value="DUF3307"/>
    <property type="match status" value="1"/>
</dbReference>
<gene>
    <name evidence="2" type="ORF">QO014_004611</name>
</gene>
<keyword evidence="1" id="KW-0812">Transmembrane</keyword>
<comment type="caution">
    <text evidence="2">The sequence shown here is derived from an EMBL/GenBank/DDBJ whole genome shotgun (WGS) entry which is preliminary data.</text>
</comment>
<keyword evidence="1" id="KW-1133">Transmembrane helix</keyword>
<organism evidence="2 3">
    <name type="scientific">Kaistia dalseonensis</name>
    <dbReference type="NCBI Taxonomy" id="410840"/>
    <lineage>
        <taxon>Bacteria</taxon>
        <taxon>Pseudomonadati</taxon>
        <taxon>Pseudomonadota</taxon>
        <taxon>Alphaproteobacteria</taxon>
        <taxon>Hyphomicrobiales</taxon>
        <taxon>Kaistiaceae</taxon>
        <taxon>Kaistia</taxon>
    </lineage>
</organism>
<reference evidence="2 3" key="1">
    <citation type="submission" date="2023-07" db="EMBL/GenBank/DDBJ databases">
        <title>Genomic Encyclopedia of Type Strains, Phase IV (KMG-IV): sequencing the most valuable type-strain genomes for metagenomic binning, comparative biology and taxonomic classification.</title>
        <authorList>
            <person name="Goeker M."/>
        </authorList>
    </citation>
    <scope>NUCLEOTIDE SEQUENCE [LARGE SCALE GENOMIC DNA]</scope>
    <source>
        <strain evidence="2 3">B6-8</strain>
    </source>
</reference>